<keyword evidence="4 5" id="KW-0472">Membrane</keyword>
<dbReference type="GO" id="GO:0016020">
    <property type="term" value="C:membrane"/>
    <property type="evidence" value="ECO:0007669"/>
    <property type="project" value="UniProtKB-SubCell"/>
</dbReference>
<proteinExistence type="inferred from homology"/>
<protein>
    <submittedName>
        <fullName evidence="7">Solute carrier family 25 member 44</fullName>
    </submittedName>
</protein>
<comment type="similarity">
    <text evidence="2 6">Belongs to the mitochondrial carrier (TC 2.A.29) family.</text>
</comment>
<feature type="repeat" description="Solcar" evidence="5">
    <location>
        <begin position="118"/>
        <end position="222"/>
    </location>
</feature>
<evidence type="ECO:0000256" key="5">
    <source>
        <dbReference type="PROSITE-ProRule" id="PRU00282"/>
    </source>
</evidence>
<keyword evidence="3 5" id="KW-0812">Transmembrane</keyword>
<reference evidence="7 8" key="1">
    <citation type="journal article" date="2019" name="PLoS Biol.">
        <title>Sex chromosomes control vertical transmission of feminizing Wolbachia symbionts in an isopod.</title>
        <authorList>
            <person name="Becking T."/>
            <person name="Chebbi M.A."/>
            <person name="Giraud I."/>
            <person name="Moumen B."/>
            <person name="Laverre T."/>
            <person name="Caubet Y."/>
            <person name="Peccoud J."/>
            <person name="Gilbert C."/>
            <person name="Cordaux R."/>
        </authorList>
    </citation>
    <scope>NUCLEOTIDE SEQUENCE [LARGE SCALE GENOMIC DNA]</scope>
    <source>
        <strain evidence="7">ANa2</strain>
        <tissue evidence="7">Whole body excluding digestive tract and cuticle</tissue>
    </source>
</reference>
<dbReference type="Gene3D" id="1.50.40.10">
    <property type="entry name" value="Mitochondrial carrier domain"/>
    <property type="match status" value="2"/>
</dbReference>
<evidence type="ECO:0000313" key="8">
    <source>
        <dbReference type="Proteomes" id="UP000326759"/>
    </source>
</evidence>
<evidence type="ECO:0000256" key="2">
    <source>
        <dbReference type="ARBA" id="ARBA00006375"/>
    </source>
</evidence>
<feature type="repeat" description="Solcar" evidence="5">
    <location>
        <begin position="232"/>
        <end position="314"/>
    </location>
</feature>
<sequence length="326" mass="36940">MTLSMQENGGLPNAGSIRTIEWDMMNKAKFYPLSMVSSFSVRCIMYPFTVIKTRIQIQKQSDLYRGTFDAFYKISKQEGFTALYKGFWVSAFQIVSGVSYITTYETVRHLLHQNNIRDSRLKALIGGGCASLVGQTIIVPFDIISQHMIVLGMPEGKNKNVVNPLKIDYINKSKMGIVGSIMRKIYYKDGFAGFYKGYFASILAYVPNSALWWTFYHFYQDHLEKILPVGTSTLLLQCIAAPLGGATTTILTNPLDIIRARLQVYGTGNFMRTSLVLWKEERFGILRKGLSARMYQSIVFSGMIVLGYESVKRLSVSEEYKALISW</sequence>
<comment type="subcellular location">
    <subcellularLocation>
        <location evidence="1">Membrane</location>
        <topology evidence="1">Multi-pass membrane protein</topology>
    </subcellularLocation>
</comment>
<keyword evidence="6" id="KW-0813">Transport</keyword>
<evidence type="ECO:0000256" key="4">
    <source>
        <dbReference type="ARBA" id="ARBA00023136"/>
    </source>
</evidence>
<dbReference type="GO" id="GO:0005739">
    <property type="term" value="C:mitochondrion"/>
    <property type="evidence" value="ECO:0007669"/>
    <property type="project" value="InterPro"/>
</dbReference>
<accession>A0A5N5T0J3</accession>
<evidence type="ECO:0000256" key="6">
    <source>
        <dbReference type="RuleBase" id="RU000488"/>
    </source>
</evidence>
<dbReference type="InterPro" id="IPR042164">
    <property type="entry name" value="SLC25A44"/>
</dbReference>
<evidence type="ECO:0000256" key="3">
    <source>
        <dbReference type="ARBA" id="ARBA00022692"/>
    </source>
</evidence>
<comment type="caution">
    <text evidence="7">The sequence shown here is derived from an EMBL/GenBank/DDBJ whole genome shotgun (WGS) entry which is preliminary data.</text>
</comment>
<dbReference type="Pfam" id="PF00153">
    <property type="entry name" value="Mito_carr"/>
    <property type="match status" value="3"/>
</dbReference>
<evidence type="ECO:0000256" key="1">
    <source>
        <dbReference type="ARBA" id="ARBA00004141"/>
    </source>
</evidence>
<dbReference type="GO" id="GO:0015658">
    <property type="term" value="F:branched-chain amino acid transmembrane transporter activity"/>
    <property type="evidence" value="ECO:0007669"/>
    <property type="project" value="InterPro"/>
</dbReference>
<gene>
    <name evidence="7" type="ORF">Anas_05889</name>
</gene>
<dbReference type="SUPFAM" id="SSF103506">
    <property type="entry name" value="Mitochondrial carrier"/>
    <property type="match status" value="1"/>
</dbReference>
<dbReference type="OrthoDB" id="250329at2759"/>
<dbReference type="EMBL" id="SEYY01017103">
    <property type="protein sequence ID" value="KAB7499717.1"/>
    <property type="molecule type" value="Genomic_DNA"/>
</dbReference>
<dbReference type="Proteomes" id="UP000326759">
    <property type="component" value="Unassembled WGS sequence"/>
</dbReference>
<dbReference type="PROSITE" id="PS50920">
    <property type="entry name" value="SOLCAR"/>
    <property type="match status" value="3"/>
</dbReference>
<dbReference type="PANTHER" id="PTHR46314">
    <property type="entry name" value="SOLUTE CARRIER FAMILY 25 MEMBER 44"/>
    <property type="match status" value="1"/>
</dbReference>
<name>A0A5N5T0J3_9CRUS</name>
<dbReference type="AlphaFoldDB" id="A0A5N5T0J3"/>
<dbReference type="PANTHER" id="PTHR46314:SF2">
    <property type="entry name" value="SOLUTE CARRIER FAMILY 25 MEMBER 44"/>
    <property type="match status" value="1"/>
</dbReference>
<keyword evidence="8" id="KW-1185">Reference proteome</keyword>
<organism evidence="7 8">
    <name type="scientific">Armadillidium nasatum</name>
    <dbReference type="NCBI Taxonomy" id="96803"/>
    <lineage>
        <taxon>Eukaryota</taxon>
        <taxon>Metazoa</taxon>
        <taxon>Ecdysozoa</taxon>
        <taxon>Arthropoda</taxon>
        <taxon>Crustacea</taxon>
        <taxon>Multicrustacea</taxon>
        <taxon>Malacostraca</taxon>
        <taxon>Eumalacostraca</taxon>
        <taxon>Peracarida</taxon>
        <taxon>Isopoda</taxon>
        <taxon>Oniscidea</taxon>
        <taxon>Crinocheta</taxon>
        <taxon>Armadillidiidae</taxon>
        <taxon>Armadillidium</taxon>
    </lineage>
</organism>
<evidence type="ECO:0000313" key="7">
    <source>
        <dbReference type="EMBL" id="KAB7499717.1"/>
    </source>
</evidence>
<dbReference type="InterPro" id="IPR018108">
    <property type="entry name" value="MCP_transmembrane"/>
</dbReference>
<dbReference type="GO" id="GO:0009083">
    <property type="term" value="P:branched-chain amino acid catabolic process"/>
    <property type="evidence" value="ECO:0007669"/>
    <property type="project" value="InterPro"/>
</dbReference>
<feature type="repeat" description="Solcar" evidence="5">
    <location>
        <begin position="25"/>
        <end position="110"/>
    </location>
</feature>
<dbReference type="InterPro" id="IPR023395">
    <property type="entry name" value="MCP_dom_sf"/>
</dbReference>